<dbReference type="Gene3D" id="6.10.250.3440">
    <property type="match status" value="1"/>
</dbReference>
<proteinExistence type="inferred from homology"/>
<keyword evidence="3" id="KW-0809">Transit peptide</keyword>
<dbReference type="AlphaFoldDB" id="A0A6L2PYB3"/>
<evidence type="ECO:0000256" key="4">
    <source>
        <dbReference type="ARBA" id="ARBA00022980"/>
    </source>
</evidence>
<dbReference type="InterPro" id="IPR019192">
    <property type="entry name" value="Ribosomal_mL40"/>
</dbReference>
<evidence type="ECO:0000256" key="6">
    <source>
        <dbReference type="ARBA" id="ARBA00023274"/>
    </source>
</evidence>
<evidence type="ECO:0000256" key="8">
    <source>
        <dbReference type="ARBA" id="ARBA00083752"/>
    </source>
</evidence>
<dbReference type="Proteomes" id="UP000502823">
    <property type="component" value="Unassembled WGS sequence"/>
</dbReference>
<dbReference type="Pfam" id="PF09812">
    <property type="entry name" value="MRP-L28"/>
    <property type="match status" value="1"/>
</dbReference>
<evidence type="ECO:0000313" key="9">
    <source>
        <dbReference type="EMBL" id="GFG36580.1"/>
    </source>
</evidence>
<evidence type="ECO:0000313" key="10">
    <source>
        <dbReference type="Proteomes" id="UP000502823"/>
    </source>
</evidence>
<accession>A0A6L2PYB3</accession>
<dbReference type="InParanoid" id="A0A6L2PYB3"/>
<evidence type="ECO:0000256" key="2">
    <source>
        <dbReference type="ARBA" id="ARBA00009360"/>
    </source>
</evidence>
<comment type="similarity">
    <text evidence="2">Belongs to the mitochondrion-specific ribosomal protein mL40 family.</text>
</comment>
<keyword evidence="5" id="KW-0496">Mitochondrion</keyword>
<name>A0A6L2PYB3_COPFO</name>
<comment type="subcellular location">
    <subcellularLocation>
        <location evidence="1">Mitochondrion</location>
    </subcellularLocation>
</comment>
<dbReference type="GO" id="GO:0005762">
    <property type="term" value="C:mitochondrial large ribosomal subunit"/>
    <property type="evidence" value="ECO:0007669"/>
    <property type="project" value="InterPro"/>
</dbReference>
<protein>
    <recommendedName>
        <fullName evidence="7">Large ribosomal subunit protein mL40</fullName>
    </recommendedName>
    <alternativeName>
        <fullName evidence="8">39S ribosomal protein L40, mitochondrial</fullName>
    </alternativeName>
</protein>
<dbReference type="OrthoDB" id="5977625at2759"/>
<dbReference type="FunFam" id="6.10.250.3440:FF:000001">
    <property type="entry name" value="Mitochondrial ribosomal protein L40"/>
    <property type="match status" value="1"/>
</dbReference>
<dbReference type="EMBL" id="BLKM01006251">
    <property type="protein sequence ID" value="GFG36580.1"/>
    <property type="molecule type" value="Genomic_DNA"/>
</dbReference>
<keyword evidence="10" id="KW-1185">Reference proteome</keyword>
<reference evidence="10" key="1">
    <citation type="submission" date="2020-01" db="EMBL/GenBank/DDBJ databases">
        <title>Draft genome sequence of the Termite Coptotermes fromosanus.</title>
        <authorList>
            <person name="Itakura S."/>
            <person name="Yosikawa Y."/>
            <person name="Umezawa K."/>
        </authorList>
    </citation>
    <scope>NUCLEOTIDE SEQUENCE [LARGE SCALE GENOMIC DNA]</scope>
</reference>
<dbReference type="InterPro" id="IPR039145">
    <property type="entry name" value="Ribosomal_mL40_metazoa/plant"/>
</dbReference>
<keyword evidence="6" id="KW-0687">Ribonucleoprotein</keyword>
<dbReference type="PANTHER" id="PTHR13359:SF2">
    <property type="entry name" value="LARGE RIBOSOMAL SUBUNIT PROTEIN ML40"/>
    <property type="match status" value="1"/>
</dbReference>
<organism evidence="9 10">
    <name type="scientific">Coptotermes formosanus</name>
    <name type="common">Formosan subterranean termite</name>
    <dbReference type="NCBI Taxonomy" id="36987"/>
    <lineage>
        <taxon>Eukaryota</taxon>
        <taxon>Metazoa</taxon>
        <taxon>Ecdysozoa</taxon>
        <taxon>Arthropoda</taxon>
        <taxon>Hexapoda</taxon>
        <taxon>Insecta</taxon>
        <taxon>Pterygota</taxon>
        <taxon>Neoptera</taxon>
        <taxon>Polyneoptera</taxon>
        <taxon>Dictyoptera</taxon>
        <taxon>Blattodea</taxon>
        <taxon>Blattoidea</taxon>
        <taxon>Termitoidae</taxon>
        <taxon>Rhinotermitidae</taxon>
        <taxon>Coptotermes</taxon>
    </lineage>
</organism>
<evidence type="ECO:0000256" key="3">
    <source>
        <dbReference type="ARBA" id="ARBA00022946"/>
    </source>
</evidence>
<dbReference type="PANTHER" id="PTHR13359">
    <property type="entry name" value="39S RIBOSOMAL PROTEIN L40, MITOCHONDRIAL"/>
    <property type="match status" value="1"/>
</dbReference>
<dbReference type="FunCoup" id="A0A6L2PYB3">
    <property type="interactions" value="760"/>
</dbReference>
<gene>
    <name evidence="9" type="ORF">Cfor_06193</name>
</gene>
<evidence type="ECO:0000256" key="7">
    <source>
        <dbReference type="ARBA" id="ARBA00035192"/>
    </source>
</evidence>
<evidence type="ECO:0000256" key="5">
    <source>
        <dbReference type="ARBA" id="ARBA00023128"/>
    </source>
</evidence>
<sequence length="204" mass="23885">MAIIRAGLTSALSRLCVSDVTSNNTSRLISTGISPLFFKATTCLYAEPLKKKKRIDPAIIKQREERKKKRLEKQIRRLERHARQLKPIDELEVPFEFIDEKKERIREAPALTPETLEERALLYKEWARYKRKQNMNNMQMIDRLVFAQQKALDELRQESEELYQAAIQINPTQLPFTVRGPVRTPPIKGYDSPDGEYLDVSKKW</sequence>
<evidence type="ECO:0000256" key="1">
    <source>
        <dbReference type="ARBA" id="ARBA00004173"/>
    </source>
</evidence>
<keyword evidence="4" id="KW-0689">Ribosomal protein</keyword>
<comment type="caution">
    <text evidence="9">The sequence shown here is derived from an EMBL/GenBank/DDBJ whole genome shotgun (WGS) entry which is preliminary data.</text>
</comment>